<feature type="active site" evidence="5">
    <location>
        <position position="355"/>
    </location>
</feature>
<dbReference type="Gene3D" id="2.40.50.140">
    <property type="entry name" value="Nucleic acid-binding proteins"/>
    <property type="match status" value="1"/>
</dbReference>
<protein>
    <submittedName>
        <fullName evidence="7">Class I SAM-dependent RNA methyltransferase</fullName>
    </submittedName>
</protein>
<keyword evidence="8" id="KW-1185">Reference proteome</keyword>
<sequence>MIAGEALDVTVGAPAHGGFVIGRVDGRVVFVSGALPGETVRATVTEVKSSFARAVTVDVLDPSPQRVPQACAAAAAGAGCCDLTHAEPAYARRLKSDVLADALRRIGRFAEPPGGFDGTVAEVTDGLVAGWRHRTRLALSDDGRLGWHAARSATVIPSLDCRQLPAALIAGLPARVDASGGLHEVVVALDDAGTRHAVLAVGSKQGGWAAEQVLDGSGIARQHAGGHDYEMPVTAFWQAHRDAVARYSELIARWVPDGSGHAWDLYGGAGVFGAVLAERGTRVDVVETAADAVRAGRKALRGTPVTFHRRPVDKVVASLQRPDAVILDPPRAGAGAKVIRAIADATPATIVHIGCDPASFARDLQLLREHGYGVREMVALDAFPGTHHFECLALLEPGEASP</sequence>
<dbReference type="PROSITE" id="PS50926">
    <property type="entry name" value="TRAM"/>
    <property type="match status" value="1"/>
</dbReference>
<feature type="binding site" evidence="4">
    <location>
        <position position="328"/>
    </location>
    <ligand>
        <name>S-adenosyl-L-methionine</name>
        <dbReference type="ChEBI" id="CHEBI:59789"/>
    </ligand>
</feature>
<dbReference type="PROSITE" id="PS01230">
    <property type="entry name" value="TRMA_1"/>
    <property type="match status" value="1"/>
</dbReference>
<dbReference type="SUPFAM" id="SSF53335">
    <property type="entry name" value="S-adenosyl-L-methionine-dependent methyltransferases"/>
    <property type="match status" value="1"/>
</dbReference>
<comment type="similarity">
    <text evidence="4">Belongs to the class I-like SAM-binding methyltransferase superfamily. RNA M5U methyltransferase family.</text>
</comment>
<dbReference type="Proteomes" id="UP001500635">
    <property type="component" value="Unassembled WGS sequence"/>
</dbReference>
<dbReference type="InterPro" id="IPR012340">
    <property type="entry name" value="NA-bd_OB-fold"/>
</dbReference>
<feature type="binding site" evidence="4">
    <location>
        <position position="287"/>
    </location>
    <ligand>
        <name>S-adenosyl-L-methionine</name>
        <dbReference type="ChEBI" id="CHEBI:59789"/>
    </ligand>
</feature>
<evidence type="ECO:0000256" key="1">
    <source>
        <dbReference type="ARBA" id="ARBA00022603"/>
    </source>
</evidence>
<comment type="caution">
    <text evidence="7">The sequence shown here is derived from an EMBL/GenBank/DDBJ whole genome shotgun (WGS) entry which is preliminary data.</text>
</comment>
<keyword evidence="3 4" id="KW-0949">S-adenosyl-L-methionine</keyword>
<dbReference type="GO" id="GO:0032259">
    <property type="term" value="P:methylation"/>
    <property type="evidence" value="ECO:0007669"/>
    <property type="project" value="UniProtKB-KW"/>
</dbReference>
<dbReference type="InterPro" id="IPR002792">
    <property type="entry name" value="TRAM_dom"/>
</dbReference>
<dbReference type="InterPro" id="IPR010280">
    <property type="entry name" value="U5_MeTrfase_fam"/>
</dbReference>
<dbReference type="GO" id="GO:0008168">
    <property type="term" value="F:methyltransferase activity"/>
    <property type="evidence" value="ECO:0007669"/>
    <property type="project" value="UniProtKB-KW"/>
</dbReference>
<dbReference type="EMBL" id="BAABFR010000026">
    <property type="protein sequence ID" value="GAA4391419.1"/>
    <property type="molecule type" value="Genomic_DNA"/>
</dbReference>
<name>A0ABP8JIM7_9ACTN</name>
<evidence type="ECO:0000256" key="4">
    <source>
        <dbReference type="PROSITE-ProRule" id="PRU01024"/>
    </source>
</evidence>
<reference evidence="8" key="1">
    <citation type="journal article" date="2019" name="Int. J. Syst. Evol. Microbiol.">
        <title>The Global Catalogue of Microorganisms (GCM) 10K type strain sequencing project: providing services to taxonomists for standard genome sequencing and annotation.</title>
        <authorList>
            <consortium name="The Broad Institute Genomics Platform"/>
            <consortium name="The Broad Institute Genome Sequencing Center for Infectious Disease"/>
            <person name="Wu L."/>
            <person name="Ma J."/>
        </authorList>
    </citation>
    <scope>NUCLEOTIDE SEQUENCE [LARGE SCALE GENOMIC DNA]</scope>
    <source>
        <strain evidence="8">JCM 17688</strain>
    </source>
</reference>
<dbReference type="PANTHER" id="PTHR11061">
    <property type="entry name" value="RNA M5U METHYLTRANSFERASE"/>
    <property type="match status" value="1"/>
</dbReference>
<dbReference type="InterPro" id="IPR029063">
    <property type="entry name" value="SAM-dependent_MTases_sf"/>
</dbReference>
<keyword evidence="1 4" id="KW-0489">Methyltransferase</keyword>
<gene>
    <name evidence="7" type="ORF">GCM10023147_20290</name>
</gene>
<dbReference type="Pfam" id="PF05958">
    <property type="entry name" value="tRNA_U5-meth_tr"/>
    <property type="match status" value="1"/>
</dbReference>
<evidence type="ECO:0000256" key="5">
    <source>
        <dbReference type="PROSITE-ProRule" id="PRU10015"/>
    </source>
</evidence>
<dbReference type="Gene3D" id="3.40.50.150">
    <property type="entry name" value="Vaccinia Virus protein VP39"/>
    <property type="match status" value="1"/>
</dbReference>
<proteinExistence type="inferred from homology"/>
<feature type="active site" description="Nucleophile" evidence="4">
    <location>
        <position position="355"/>
    </location>
</feature>
<dbReference type="PROSITE" id="PS51687">
    <property type="entry name" value="SAM_MT_RNA_M5U"/>
    <property type="match status" value="1"/>
</dbReference>
<organism evidence="7 8">
    <name type="scientific">Tsukamurella soli</name>
    <dbReference type="NCBI Taxonomy" id="644556"/>
    <lineage>
        <taxon>Bacteria</taxon>
        <taxon>Bacillati</taxon>
        <taxon>Actinomycetota</taxon>
        <taxon>Actinomycetes</taxon>
        <taxon>Mycobacteriales</taxon>
        <taxon>Tsukamurellaceae</taxon>
        <taxon>Tsukamurella</taxon>
    </lineage>
</organism>
<evidence type="ECO:0000256" key="2">
    <source>
        <dbReference type="ARBA" id="ARBA00022679"/>
    </source>
</evidence>
<evidence type="ECO:0000313" key="7">
    <source>
        <dbReference type="EMBL" id="GAA4391419.1"/>
    </source>
</evidence>
<dbReference type="InterPro" id="IPR030390">
    <property type="entry name" value="MeTrfase_TrmA_AS"/>
</dbReference>
<dbReference type="SUPFAM" id="SSF50249">
    <property type="entry name" value="Nucleic acid-binding proteins"/>
    <property type="match status" value="1"/>
</dbReference>
<evidence type="ECO:0000259" key="6">
    <source>
        <dbReference type="PROSITE" id="PS50926"/>
    </source>
</evidence>
<feature type="binding site" evidence="4">
    <location>
        <position position="266"/>
    </location>
    <ligand>
        <name>S-adenosyl-L-methionine</name>
        <dbReference type="ChEBI" id="CHEBI:59789"/>
    </ligand>
</feature>
<evidence type="ECO:0000256" key="3">
    <source>
        <dbReference type="ARBA" id="ARBA00022691"/>
    </source>
</evidence>
<dbReference type="RefSeq" id="WP_344994662.1">
    <property type="nucleotide sequence ID" value="NZ_BAABFR010000026.1"/>
</dbReference>
<keyword evidence="2 4" id="KW-0808">Transferase</keyword>
<accession>A0ABP8JIM7</accession>
<dbReference type="Pfam" id="PF01938">
    <property type="entry name" value="TRAM"/>
    <property type="match status" value="1"/>
</dbReference>
<dbReference type="PANTHER" id="PTHR11061:SF30">
    <property type="entry name" value="TRNA (URACIL(54)-C(5))-METHYLTRANSFERASE"/>
    <property type="match status" value="1"/>
</dbReference>
<feature type="binding site" evidence="4">
    <location>
        <position position="238"/>
    </location>
    <ligand>
        <name>S-adenosyl-L-methionine</name>
        <dbReference type="ChEBI" id="CHEBI:59789"/>
    </ligand>
</feature>
<evidence type="ECO:0000313" key="8">
    <source>
        <dbReference type="Proteomes" id="UP001500635"/>
    </source>
</evidence>
<feature type="domain" description="TRAM" evidence="6">
    <location>
        <begin position="1"/>
        <end position="58"/>
    </location>
</feature>